<name>A0A2V0NRL5_9CHLO</name>
<dbReference type="EMBL" id="BDRX01000016">
    <property type="protein sequence ID" value="GBF90286.1"/>
    <property type="molecule type" value="Genomic_DNA"/>
</dbReference>
<keyword evidence="3" id="KW-1185">Reference proteome</keyword>
<protein>
    <submittedName>
        <fullName evidence="2">Uncharacterized protein</fullName>
    </submittedName>
</protein>
<feature type="region of interest" description="Disordered" evidence="1">
    <location>
        <begin position="111"/>
        <end position="226"/>
    </location>
</feature>
<feature type="compositionally biased region" description="Pro residues" evidence="1">
    <location>
        <begin position="179"/>
        <end position="193"/>
    </location>
</feature>
<dbReference type="InParanoid" id="A0A2V0NRL5"/>
<dbReference type="OrthoDB" id="2018364at2759"/>
<sequence length="226" mass="24544">MSTASTAAATARLGRSGRSEGLPLSLFHPYSRLPPEGSTLMREDELCDPQESICKTPSHTYEAECLVCSGTGWARNASNGRRGTLGTCILCHGLGYVRRTTARFVPDSDASLTIGRTAPPPKKRPLFEPRKKAGGPPAMRPPAARAPTARAPTMRPPVARSQPRRQQQPLAAQQAPPDADAPPSRPPTPPAPEPRGKAPSQQQEEQEQQQEQEQRQQQQQPRLQPS</sequence>
<organism evidence="2 3">
    <name type="scientific">Raphidocelis subcapitata</name>
    <dbReference type="NCBI Taxonomy" id="307507"/>
    <lineage>
        <taxon>Eukaryota</taxon>
        <taxon>Viridiplantae</taxon>
        <taxon>Chlorophyta</taxon>
        <taxon>core chlorophytes</taxon>
        <taxon>Chlorophyceae</taxon>
        <taxon>CS clade</taxon>
        <taxon>Sphaeropleales</taxon>
        <taxon>Selenastraceae</taxon>
        <taxon>Raphidocelis</taxon>
    </lineage>
</organism>
<feature type="compositionally biased region" description="Low complexity" evidence="1">
    <location>
        <begin position="211"/>
        <end position="220"/>
    </location>
</feature>
<evidence type="ECO:0000256" key="1">
    <source>
        <dbReference type="SAM" id="MobiDB-lite"/>
    </source>
</evidence>
<dbReference type="PANTHER" id="PTHR36035:SF1">
    <property type="entry name" value="PROTEIN DISULFIDE-ISOMERASE SCO2"/>
    <property type="match status" value="1"/>
</dbReference>
<evidence type="ECO:0000313" key="3">
    <source>
        <dbReference type="Proteomes" id="UP000247498"/>
    </source>
</evidence>
<dbReference type="AlphaFoldDB" id="A0A2V0NRL5"/>
<reference evidence="2 3" key="1">
    <citation type="journal article" date="2018" name="Sci. Rep.">
        <title>Raphidocelis subcapitata (=Pseudokirchneriella subcapitata) provides an insight into genome evolution and environmental adaptations in the Sphaeropleales.</title>
        <authorList>
            <person name="Suzuki S."/>
            <person name="Yamaguchi H."/>
            <person name="Nakajima N."/>
            <person name="Kawachi M."/>
        </authorList>
    </citation>
    <scope>NUCLEOTIDE SEQUENCE [LARGE SCALE GENOMIC DNA]</scope>
    <source>
        <strain evidence="2 3">NIES-35</strain>
    </source>
</reference>
<comment type="caution">
    <text evidence="2">The sequence shown here is derived from an EMBL/GenBank/DDBJ whole genome shotgun (WGS) entry which is preliminary data.</text>
</comment>
<dbReference type="PANTHER" id="PTHR36035">
    <property type="entry name" value="PROTEIN DISULFIDE-ISOMERASE SCO2"/>
    <property type="match status" value="1"/>
</dbReference>
<feature type="compositionally biased region" description="Low complexity" evidence="1">
    <location>
        <begin position="134"/>
        <end position="178"/>
    </location>
</feature>
<dbReference type="Proteomes" id="UP000247498">
    <property type="component" value="Unassembled WGS sequence"/>
</dbReference>
<evidence type="ECO:0000313" key="2">
    <source>
        <dbReference type="EMBL" id="GBF90286.1"/>
    </source>
</evidence>
<dbReference type="InterPro" id="IPR037477">
    <property type="entry name" value="SCO2"/>
</dbReference>
<proteinExistence type="predicted"/>
<accession>A0A2V0NRL5</accession>
<gene>
    <name evidence="2" type="ORF">Rsub_02392</name>
</gene>